<feature type="compositionally biased region" description="Low complexity" evidence="9">
    <location>
        <begin position="26"/>
        <end position="35"/>
    </location>
</feature>
<evidence type="ECO:0000256" key="2">
    <source>
        <dbReference type="ARBA" id="ARBA00006850"/>
    </source>
</evidence>
<protein>
    <submittedName>
        <fullName evidence="11">RNA-binding protein lsm5</fullName>
    </submittedName>
</protein>
<dbReference type="InterPro" id="IPR033871">
    <property type="entry name" value="LSm5"/>
</dbReference>
<keyword evidence="5" id="KW-0694">RNA-binding</keyword>
<feature type="region of interest" description="Disordered" evidence="9">
    <location>
        <begin position="1"/>
        <end position="49"/>
    </location>
</feature>
<dbReference type="PROSITE" id="PS52002">
    <property type="entry name" value="SM"/>
    <property type="match status" value="1"/>
</dbReference>
<dbReference type="PANTHER" id="PTHR20971:SF0">
    <property type="entry name" value="U6 SNRNA-ASSOCIATED SM-LIKE PROTEIN LSM5"/>
    <property type="match status" value="1"/>
</dbReference>
<dbReference type="InterPro" id="IPR047575">
    <property type="entry name" value="Sm"/>
</dbReference>
<dbReference type="GO" id="GO:0000398">
    <property type="term" value="P:mRNA splicing, via spliceosome"/>
    <property type="evidence" value="ECO:0007669"/>
    <property type="project" value="TreeGrafter"/>
</dbReference>
<dbReference type="InterPro" id="IPR010920">
    <property type="entry name" value="LSM_dom_sf"/>
</dbReference>
<dbReference type="GO" id="GO:0003723">
    <property type="term" value="F:RNA binding"/>
    <property type="evidence" value="ECO:0007669"/>
    <property type="project" value="UniProtKB-KW"/>
</dbReference>
<dbReference type="GO" id="GO:0005681">
    <property type="term" value="C:spliceosomal complex"/>
    <property type="evidence" value="ECO:0007669"/>
    <property type="project" value="UniProtKB-KW"/>
</dbReference>
<comment type="similarity">
    <text evidence="2">Belongs to the snRNP Sm proteins family.</text>
</comment>
<evidence type="ECO:0000256" key="3">
    <source>
        <dbReference type="ARBA" id="ARBA00022664"/>
    </source>
</evidence>
<comment type="subcellular location">
    <subcellularLocation>
        <location evidence="1">Nucleus</location>
    </subcellularLocation>
</comment>
<organism evidence="11 12">
    <name type="scientific">Perkinsus olseni</name>
    <name type="common">Perkinsus atlanticus</name>
    <dbReference type="NCBI Taxonomy" id="32597"/>
    <lineage>
        <taxon>Eukaryota</taxon>
        <taxon>Sar</taxon>
        <taxon>Alveolata</taxon>
        <taxon>Perkinsozoa</taxon>
        <taxon>Perkinsea</taxon>
        <taxon>Perkinsida</taxon>
        <taxon>Perkinsidae</taxon>
        <taxon>Perkinsus</taxon>
    </lineage>
</organism>
<evidence type="ECO:0000256" key="7">
    <source>
        <dbReference type="ARBA" id="ARBA00023242"/>
    </source>
</evidence>
<feature type="compositionally biased region" description="Basic and acidic residues" evidence="9">
    <location>
        <begin position="1"/>
        <end position="20"/>
    </location>
</feature>
<dbReference type="GO" id="GO:0046540">
    <property type="term" value="C:U4/U6 x U5 tri-snRNP complex"/>
    <property type="evidence" value="ECO:0007669"/>
    <property type="project" value="TreeGrafter"/>
</dbReference>
<accession>A0A7J6NWR2</accession>
<dbReference type="InterPro" id="IPR001163">
    <property type="entry name" value="Sm_dom_euk/arc"/>
</dbReference>
<dbReference type="EMBL" id="JABANP010000158">
    <property type="protein sequence ID" value="KAF4688218.1"/>
    <property type="molecule type" value="Genomic_DNA"/>
</dbReference>
<dbReference type="Gene3D" id="2.30.30.100">
    <property type="match status" value="1"/>
</dbReference>
<dbReference type="Proteomes" id="UP000541610">
    <property type="component" value="Unassembled WGS sequence"/>
</dbReference>
<dbReference type="SMART" id="SM00651">
    <property type="entry name" value="Sm"/>
    <property type="match status" value="1"/>
</dbReference>
<evidence type="ECO:0000256" key="8">
    <source>
        <dbReference type="ARBA" id="ARBA00023274"/>
    </source>
</evidence>
<evidence type="ECO:0000256" key="5">
    <source>
        <dbReference type="ARBA" id="ARBA00022884"/>
    </source>
</evidence>
<dbReference type="CDD" id="cd01732">
    <property type="entry name" value="LSm5"/>
    <property type="match status" value="1"/>
</dbReference>
<dbReference type="Gene3D" id="1.25.40.510">
    <property type="entry name" value="GLE1-like"/>
    <property type="match status" value="1"/>
</dbReference>
<dbReference type="FunFam" id="2.30.30.100:FF:000041">
    <property type="entry name" value="U6 snRNA-associated Sm-like protein LSm5"/>
    <property type="match status" value="1"/>
</dbReference>
<keyword evidence="4" id="KW-0747">Spliceosome</keyword>
<dbReference type="Pfam" id="PF01423">
    <property type="entry name" value="LSM"/>
    <property type="match status" value="1"/>
</dbReference>
<dbReference type="GO" id="GO:0005688">
    <property type="term" value="C:U6 snRNP"/>
    <property type="evidence" value="ECO:0007669"/>
    <property type="project" value="TreeGrafter"/>
</dbReference>
<sequence>MIEEKKKVEAEKRKVLDDKTAAAATPQSPKKLAAPAPQPPSTPDFARPEIKEKPIAVPVQPAAAEESTGETLQTAGLKALTSFTDAWGRKAELSKKYRPAWKEICIAAQQVSSTRKSITHTAAKATRVLSRNKDNEEAVRFLACASAEKLISCSINNSLDFVWTTAYHIRLVAENLRSEPAHVRDLYLHALVGCLNFKCPWISWIDVGKATKAAVKHVDSTDWFKEQETFVCLWLALLLVFQDITCLWQWLAALVADAQRQDPALPMLVHCYLRVCRYDLVKRWLGPNQGGKLERLFAGPIRARIREVCREASTAMAIEFLQIRSLNRSSAVVEHYGLLCETELDDPNIGPPEGVEVQADEEQPWGSTTRTPRPAHFESTLASVLHSTMASTVSAPPTAATTAASSSGPSFLPLALVDKCVGSRIWVIMRGDRELVGTLRGFDDYVNMVLDDVTEYTMLPDGGKRVDKIESILLNGSSVALLVPGGSPEA</sequence>
<keyword evidence="6" id="KW-0508">mRNA splicing</keyword>
<evidence type="ECO:0000256" key="6">
    <source>
        <dbReference type="ARBA" id="ARBA00023187"/>
    </source>
</evidence>
<keyword evidence="8" id="KW-0687">Ribonucleoprotein</keyword>
<evidence type="ECO:0000259" key="10">
    <source>
        <dbReference type="PROSITE" id="PS52002"/>
    </source>
</evidence>
<dbReference type="InterPro" id="IPR038506">
    <property type="entry name" value="GLE1-like_sf"/>
</dbReference>
<gene>
    <name evidence="11" type="primary">LSM5</name>
    <name evidence="11" type="ORF">FOZ60_002972</name>
</gene>
<evidence type="ECO:0000313" key="11">
    <source>
        <dbReference type="EMBL" id="KAF4688218.1"/>
    </source>
</evidence>
<dbReference type="GO" id="GO:1990726">
    <property type="term" value="C:Lsm1-7-Pat1 complex"/>
    <property type="evidence" value="ECO:0007669"/>
    <property type="project" value="TreeGrafter"/>
</dbReference>
<name>A0A7J6NWR2_PEROL</name>
<evidence type="ECO:0000256" key="4">
    <source>
        <dbReference type="ARBA" id="ARBA00022728"/>
    </source>
</evidence>
<feature type="domain" description="Sm" evidence="10">
    <location>
        <begin position="412"/>
        <end position="488"/>
    </location>
</feature>
<dbReference type="SUPFAM" id="SSF50182">
    <property type="entry name" value="Sm-like ribonucleoproteins"/>
    <property type="match status" value="1"/>
</dbReference>
<evidence type="ECO:0000256" key="1">
    <source>
        <dbReference type="ARBA" id="ARBA00004123"/>
    </source>
</evidence>
<dbReference type="PANTHER" id="PTHR20971">
    <property type="entry name" value="U6 SNRNA-ASSOCIATED PROTEIN"/>
    <property type="match status" value="1"/>
</dbReference>
<dbReference type="OrthoDB" id="429711at2759"/>
<evidence type="ECO:0000313" key="12">
    <source>
        <dbReference type="Proteomes" id="UP000541610"/>
    </source>
</evidence>
<reference evidence="11 12" key="1">
    <citation type="submission" date="2020-04" db="EMBL/GenBank/DDBJ databases">
        <title>Perkinsus olseni comparative genomics.</title>
        <authorList>
            <person name="Bogema D.R."/>
        </authorList>
    </citation>
    <scope>NUCLEOTIDE SEQUENCE [LARGE SCALE GENOMIC DNA]</scope>
    <source>
        <strain evidence="11">00978-12</strain>
    </source>
</reference>
<dbReference type="AlphaFoldDB" id="A0A7J6NWR2"/>
<evidence type="ECO:0000256" key="9">
    <source>
        <dbReference type="SAM" id="MobiDB-lite"/>
    </source>
</evidence>
<keyword evidence="3" id="KW-0507">mRNA processing</keyword>
<keyword evidence="7" id="KW-0539">Nucleus</keyword>
<proteinExistence type="inferred from homology"/>
<comment type="caution">
    <text evidence="11">The sequence shown here is derived from an EMBL/GenBank/DDBJ whole genome shotgun (WGS) entry which is preliminary data.</text>
</comment>